<reference evidence="9 10" key="1">
    <citation type="submission" date="2017-08" db="EMBL/GenBank/DDBJ databases">
        <title>Identification and genetic characteristics of simultaneous BTEX- and naphthalene-degrading Paraburkholderia sp. BN5 isolated from petroleum-contaminated soil.</title>
        <authorList>
            <person name="Lee Y."/>
            <person name="Jeon C.O."/>
        </authorList>
    </citation>
    <scope>NUCLEOTIDE SEQUENCE [LARGE SCALE GENOMIC DNA]</scope>
    <source>
        <strain evidence="9 10">BN5</strain>
        <plasmid evidence="9 10">pBN3</plasmid>
    </source>
</reference>
<keyword evidence="2 7" id="KW-0285">Flavoprotein</keyword>
<evidence type="ECO:0000256" key="6">
    <source>
        <dbReference type="ARBA" id="ARBA00060793"/>
    </source>
</evidence>
<dbReference type="GO" id="GO:0106141">
    <property type="term" value="F:flavin prenyltransferase activity"/>
    <property type="evidence" value="ECO:0007669"/>
    <property type="project" value="UniProtKB-EC"/>
</dbReference>
<keyword evidence="9" id="KW-0614">Plasmid</keyword>
<evidence type="ECO:0000256" key="7">
    <source>
        <dbReference type="HAMAP-Rule" id="MF_01984"/>
    </source>
</evidence>
<dbReference type="InterPro" id="IPR004507">
    <property type="entry name" value="UbiX-like"/>
</dbReference>
<dbReference type="AlphaFoldDB" id="A0A248VZ74"/>
<evidence type="ECO:0000259" key="8">
    <source>
        <dbReference type="Pfam" id="PF02441"/>
    </source>
</evidence>
<feature type="binding site" evidence="7">
    <location>
        <position position="157"/>
    </location>
    <ligand>
        <name>dimethylallyl phosphate</name>
        <dbReference type="ChEBI" id="CHEBI:88052"/>
    </ligand>
</feature>
<feature type="binding site" evidence="7">
    <location>
        <position position="41"/>
    </location>
    <ligand>
        <name>FMN</name>
        <dbReference type="ChEBI" id="CHEBI:58210"/>
    </ligand>
</feature>
<dbReference type="InterPro" id="IPR003382">
    <property type="entry name" value="Flavoprotein"/>
</dbReference>
<dbReference type="Gene3D" id="3.40.50.1950">
    <property type="entry name" value="Flavin prenyltransferase-like"/>
    <property type="match status" value="1"/>
</dbReference>
<accession>A0A248VZ74</accession>
<dbReference type="NCBIfam" id="NF004685">
    <property type="entry name" value="PRK06029.1"/>
    <property type="match status" value="1"/>
</dbReference>
<proteinExistence type="inferred from homology"/>
<protein>
    <recommendedName>
        <fullName evidence="7">Flavin prenyltransferase UbiX</fullName>
        <ecNumber evidence="7">2.5.1.129</ecNumber>
    </recommendedName>
</protein>
<dbReference type="RefSeq" id="WP_095423862.1">
    <property type="nucleotide sequence ID" value="NZ_CP022993.1"/>
</dbReference>
<keyword evidence="1 7" id="KW-0637">Prenyltransferase</keyword>
<evidence type="ECO:0000256" key="4">
    <source>
        <dbReference type="ARBA" id="ARBA00022679"/>
    </source>
</evidence>
<comment type="similarity">
    <text evidence="6 7">Belongs to the UbiX/PAD1 family.</text>
</comment>
<dbReference type="EMBL" id="CP022993">
    <property type="protein sequence ID" value="ASW04173.1"/>
    <property type="molecule type" value="Genomic_DNA"/>
</dbReference>
<dbReference type="HAMAP" id="MF_01984">
    <property type="entry name" value="ubiX_pad"/>
    <property type="match status" value="1"/>
</dbReference>
<dbReference type="Proteomes" id="UP000215158">
    <property type="component" value="Plasmid pBN3"/>
</dbReference>
<keyword evidence="9" id="KW-0456">Lyase</keyword>
<dbReference type="OrthoDB" id="9781577at2"/>
<geneLocation type="plasmid" evidence="9 10">
    <name>pBN3</name>
</geneLocation>
<comment type="caution">
    <text evidence="7">Lacks conserved residue(s) required for the propagation of feature annotation.</text>
</comment>
<dbReference type="Pfam" id="PF02441">
    <property type="entry name" value="Flavoprotein"/>
    <property type="match status" value="1"/>
</dbReference>
<organism evidence="9 10">
    <name type="scientific">Paraburkholderia aromaticivorans</name>
    <dbReference type="NCBI Taxonomy" id="2026199"/>
    <lineage>
        <taxon>Bacteria</taxon>
        <taxon>Pseudomonadati</taxon>
        <taxon>Pseudomonadota</taxon>
        <taxon>Betaproteobacteria</taxon>
        <taxon>Burkholderiales</taxon>
        <taxon>Burkholderiaceae</taxon>
        <taxon>Paraburkholderia</taxon>
    </lineage>
</organism>
<dbReference type="SUPFAM" id="SSF52507">
    <property type="entry name" value="Homo-oligomeric flavin-containing Cys decarboxylases, HFCD"/>
    <property type="match status" value="1"/>
</dbReference>
<evidence type="ECO:0000256" key="3">
    <source>
        <dbReference type="ARBA" id="ARBA00022643"/>
    </source>
</evidence>
<feature type="binding site" evidence="7">
    <location>
        <position position="127"/>
    </location>
    <ligand>
        <name>FMN</name>
        <dbReference type="ChEBI" id="CHEBI:58210"/>
    </ligand>
</feature>
<gene>
    <name evidence="7" type="primary">ubiX</name>
    <name evidence="9" type="ORF">CJU94_39125</name>
</gene>
<dbReference type="NCBIfam" id="TIGR00421">
    <property type="entry name" value="ubiX_pad"/>
    <property type="match status" value="1"/>
</dbReference>
<keyword evidence="10" id="KW-1185">Reference proteome</keyword>
<name>A0A248VZ74_9BURK</name>
<dbReference type="FunFam" id="3.40.50.1950:FF:000001">
    <property type="entry name" value="Flavin prenyltransferase UbiX"/>
    <property type="match status" value="1"/>
</dbReference>
<evidence type="ECO:0000256" key="2">
    <source>
        <dbReference type="ARBA" id="ARBA00022630"/>
    </source>
</evidence>
<evidence type="ECO:0000313" key="9">
    <source>
        <dbReference type="EMBL" id="ASW04173.1"/>
    </source>
</evidence>
<feature type="binding site" evidence="7">
    <location>
        <begin position="14"/>
        <end position="16"/>
    </location>
    <ligand>
        <name>FMN</name>
        <dbReference type="ChEBI" id="CHEBI:58210"/>
    </ligand>
</feature>
<keyword evidence="4 7" id="KW-0808">Transferase</keyword>
<dbReference type="KEGG" id="parb:CJU94_39125"/>
<dbReference type="GO" id="GO:0016831">
    <property type="term" value="F:carboxy-lyase activity"/>
    <property type="evidence" value="ECO:0007669"/>
    <property type="project" value="TreeGrafter"/>
</dbReference>
<dbReference type="EC" id="2.5.1.129" evidence="7"/>
<dbReference type="PANTHER" id="PTHR43374:SF1">
    <property type="entry name" value="FLAVIN PRENYLTRANSFERASE PAD1, MITOCHONDRIAL"/>
    <property type="match status" value="1"/>
</dbReference>
<keyword evidence="3 7" id="KW-0288">FMN</keyword>
<comment type="catalytic activity">
    <reaction evidence="5 7">
        <text>dimethylallyl phosphate + FMNH2 = prenylated FMNH2 + phosphate</text>
        <dbReference type="Rhea" id="RHEA:37743"/>
        <dbReference type="ChEBI" id="CHEBI:43474"/>
        <dbReference type="ChEBI" id="CHEBI:57618"/>
        <dbReference type="ChEBI" id="CHEBI:87467"/>
        <dbReference type="ChEBI" id="CHEBI:88052"/>
        <dbReference type="EC" id="2.5.1.129"/>
    </reaction>
</comment>
<feature type="binding site" evidence="7">
    <location>
        <begin position="92"/>
        <end position="95"/>
    </location>
    <ligand>
        <name>FMN</name>
        <dbReference type="ChEBI" id="CHEBI:58210"/>
    </ligand>
</feature>
<comment type="function">
    <text evidence="7">Flavin prenyltransferase that catalyzes the synthesis of the prenylated FMN cofactor (prenyl-FMN) for 4-hydroxy-3-polyprenylbenzoic acid decarboxylase UbiD. The prenyltransferase is metal-independent and links a dimethylallyl moiety from dimethylallyl monophosphate (DMAP) to the flavin N5 and C6 atoms of FMN.</text>
</comment>
<dbReference type="InterPro" id="IPR036551">
    <property type="entry name" value="Flavin_trans-like"/>
</dbReference>
<evidence type="ECO:0000256" key="1">
    <source>
        <dbReference type="ARBA" id="ARBA00022602"/>
    </source>
</evidence>
<evidence type="ECO:0000313" key="10">
    <source>
        <dbReference type="Proteomes" id="UP000215158"/>
    </source>
</evidence>
<feature type="binding site" evidence="7">
    <location>
        <position position="173"/>
    </location>
    <ligand>
        <name>dimethylallyl phosphate</name>
        <dbReference type="ChEBI" id="CHEBI:88052"/>
    </ligand>
</feature>
<sequence>MSTSARRLIVGVTGASGSAIALRLLQLLQQADGWEVHLVLSPAAILNAQIELNLGREAFEPLAHRVYAHKDISASIASGSFRTEGMVIVPCSMNTLSAVAHGASSNLIARAADVVLKERRKLVLVAREAPLNLIQLRNMTAATEAGAVVFPPVPSFYLGEISFQQMVTQIAGRVLDQFGIDNPDVFRWNGIKSRA</sequence>
<evidence type="ECO:0000256" key="5">
    <source>
        <dbReference type="ARBA" id="ARBA00050612"/>
    </source>
</evidence>
<feature type="domain" description="Flavoprotein" evidence="8">
    <location>
        <begin position="7"/>
        <end position="178"/>
    </location>
</feature>
<dbReference type="PANTHER" id="PTHR43374">
    <property type="entry name" value="FLAVIN PRENYLTRANSFERASE"/>
    <property type="match status" value="1"/>
</dbReference>